<reference evidence="13" key="1">
    <citation type="submission" date="2022-11" db="UniProtKB">
        <authorList>
            <consortium name="WormBaseParasite"/>
        </authorList>
    </citation>
    <scope>IDENTIFICATION</scope>
</reference>
<keyword evidence="4" id="KW-0732">Signal</keyword>
<feature type="disulfide bond" evidence="10">
    <location>
        <begin position="19"/>
        <end position="28"/>
    </location>
</feature>
<feature type="domain" description="Laminin EGF-like" evidence="11">
    <location>
        <begin position="174"/>
        <end position="226"/>
    </location>
</feature>
<keyword evidence="8" id="KW-0325">Glycoprotein</keyword>
<dbReference type="Proteomes" id="UP000887564">
    <property type="component" value="Unplaced"/>
</dbReference>
<evidence type="ECO:0000259" key="11">
    <source>
        <dbReference type="PROSITE" id="PS50027"/>
    </source>
</evidence>
<dbReference type="SMART" id="SM00181">
    <property type="entry name" value="EGF"/>
    <property type="match status" value="3"/>
</dbReference>
<evidence type="ECO:0000256" key="8">
    <source>
        <dbReference type="ARBA" id="ARBA00023180"/>
    </source>
</evidence>
<evidence type="ECO:0000256" key="9">
    <source>
        <dbReference type="ARBA" id="ARBA00023292"/>
    </source>
</evidence>
<dbReference type="PROSITE" id="PS01248">
    <property type="entry name" value="EGF_LAM_1"/>
    <property type="match status" value="2"/>
</dbReference>
<dbReference type="GO" id="GO:0009888">
    <property type="term" value="P:tissue development"/>
    <property type="evidence" value="ECO:0007669"/>
    <property type="project" value="TreeGrafter"/>
</dbReference>
<dbReference type="Gene3D" id="2.10.25.10">
    <property type="entry name" value="Laminin"/>
    <property type="match status" value="4"/>
</dbReference>
<dbReference type="CDD" id="cd00055">
    <property type="entry name" value="EGF_Lam"/>
    <property type="match status" value="4"/>
</dbReference>
<feature type="domain" description="Laminin EGF-like" evidence="11">
    <location>
        <begin position="1"/>
        <end position="43"/>
    </location>
</feature>
<keyword evidence="5" id="KW-0677">Repeat</keyword>
<dbReference type="InterPro" id="IPR002049">
    <property type="entry name" value="LE_dom"/>
</dbReference>
<protein>
    <submittedName>
        <fullName evidence="13">Laminin EGF-like domain-containing protein</fullName>
    </submittedName>
</protein>
<dbReference type="CDD" id="cd02795">
    <property type="entry name" value="CBM6-CBM35-CBM36_like"/>
    <property type="match status" value="1"/>
</dbReference>
<dbReference type="PRINTS" id="PR00011">
    <property type="entry name" value="EGFLAMININ"/>
</dbReference>
<evidence type="ECO:0000256" key="4">
    <source>
        <dbReference type="ARBA" id="ARBA00022729"/>
    </source>
</evidence>
<organism evidence="12 13">
    <name type="scientific">Parascaris equorum</name>
    <name type="common">Equine roundworm</name>
    <dbReference type="NCBI Taxonomy" id="6256"/>
    <lineage>
        <taxon>Eukaryota</taxon>
        <taxon>Metazoa</taxon>
        <taxon>Ecdysozoa</taxon>
        <taxon>Nematoda</taxon>
        <taxon>Chromadorea</taxon>
        <taxon>Rhabditida</taxon>
        <taxon>Spirurina</taxon>
        <taxon>Ascaridomorpha</taxon>
        <taxon>Ascaridoidea</taxon>
        <taxon>Ascarididae</taxon>
        <taxon>Parascaris</taxon>
    </lineage>
</organism>
<evidence type="ECO:0000313" key="12">
    <source>
        <dbReference type="Proteomes" id="UP000887564"/>
    </source>
</evidence>
<dbReference type="AlphaFoldDB" id="A0A914S9Z1"/>
<proteinExistence type="predicted"/>
<dbReference type="Pfam" id="PF00053">
    <property type="entry name" value="EGF_laminin"/>
    <property type="match status" value="3"/>
</dbReference>
<dbReference type="InterPro" id="IPR050440">
    <property type="entry name" value="Laminin/Netrin_ECM"/>
</dbReference>
<evidence type="ECO:0000256" key="2">
    <source>
        <dbReference type="ARBA" id="ARBA00022525"/>
    </source>
</evidence>
<evidence type="ECO:0000256" key="1">
    <source>
        <dbReference type="ARBA" id="ARBA00004302"/>
    </source>
</evidence>
<dbReference type="InterPro" id="IPR000742">
    <property type="entry name" value="EGF"/>
</dbReference>
<keyword evidence="2" id="KW-0964">Secreted</keyword>
<evidence type="ECO:0000256" key="10">
    <source>
        <dbReference type="PROSITE-ProRule" id="PRU00460"/>
    </source>
</evidence>
<evidence type="ECO:0000313" key="13">
    <source>
        <dbReference type="WBParaSite" id="PEQ_0001097101-mRNA-1"/>
    </source>
</evidence>
<accession>A0A914S9Z1</accession>
<dbReference type="GO" id="GO:0005604">
    <property type="term" value="C:basement membrane"/>
    <property type="evidence" value="ECO:0007669"/>
    <property type="project" value="UniProtKB-SubCell"/>
</dbReference>
<comment type="caution">
    <text evidence="10">Lacks conserved residue(s) required for the propagation of feature annotation.</text>
</comment>
<feature type="domain" description="Laminin EGF-like" evidence="11">
    <location>
        <begin position="119"/>
        <end position="173"/>
    </location>
</feature>
<keyword evidence="12" id="KW-1185">Reference proteome</keyword>
<dbReference type="FunFam" id="2.10.25.10:FF:000090">
    <property type="entry name" value="laminin subunit alpha"/>
    <property type="match status" value="1"/>
</dbReference>
<feature type="disulfide bond" evidence="10">
    <location>
        <begin position="197"/>
        <end position="206"/>
    </location>
</feature>
<evidence type="ECO:0000256" key="6">
    <source>
        <dbReference type="ARBA" id="ARBA00022869"/>
    </source>
</evidence>
<evidence type="ECO:0000256" key="3">
    <source>
        <dbReference type="ARBA" id="ARBA00022530"/>
    </source>
</evidence>
<dbReference type="GO" id="GO:0009887">
    <property type="term" value="P:animal organ morphogenesis"/>
    <property type="evidence" value="ECO:0007669"/>
    <property type="project" value="TreeGrafter"/>
</dbReference>
<dbReference type="SUPFAM" id="SSF57196">
    <property type="entry name" value="EGF/Laminin"/>
    <property type="match status" value="4"/>
</dbReference>
<feature type="disulfide bond" evidence="10">
    <location>
        <begin position="144"/>
        <end position="153"/>
    </location>
</feature>
<sequence length="449" mass="50109">NSIGSKVLECDPKSGDCPCYANFTGRQCDRCAAGYYDYPYCKPCSCLLSGSKGMTCDNHGQVRTFNDRLISPVESIKEKYFQCYCKPNFQGERCDQCKINFYNFPICEGILNVVLFEECNCNPSGVVASFAGCDKVAPGELCTCRANVIGRICDQCRPTFWDLQYQHPEGCISCNCNLPGTVSTLNVCDPLNGQCFCKRHVAGRRCERCADGFYELESHSQLGCHLSMLHNITAFFFSQHANAILEVRSELVATSTQDSVDVDLVSLVYEAEDGITPENRTVRFAADKTQFPNFSWRGFAVFSPIQDEIIIDMVVHKASLYRVLFHYVNPTPVNIGAEDYVVLLPSEYYEGSLLKERVTEPCHAHSTENVTCVDLLYPPLPVAARFDVNEDRTVNEISEDGAEAALEKVPIEMLPAVIGPAAFVRADNRSREVRIELDVSTRYSNDISL</sequence>
<dbReference type="SMART" id="SM00180">
    <property type="entry name" value="EGF_Lam"/>
    <property type="match status" value="4"/>
</dbReference>
<comment type="subcellular location">
    <subcellularLocation>
        <location evidence="1">Secreted</location>
        <location evidence="1">Extracellular space</location>
        <location evidence="1">Extracellular matrix</location>
        <location evidence="1">Basement membrane</location>
    </subcellularLocation>
</comment>
<keyword evidence="7 10" id="KW-1015">Disulfide bond</keyword>
<dbReference type="PANTHER" id="PTHR10574">
    <property type="entry name" value="NETRIN/LAMININ-RELATED"/>
    <property type="match status" value="1"/>
</dbReference>
<keyword evidence="6" id="KW-0084">Basement membrane</keyword>
<dbReference type="FunFam" id="2.10.25.10:FF:000388">
    <property type="entry name" value="Laminin subunit alpha"/>
    <property type="match status" value="1"/>
</dbReference>
<keyword evidence="9 10" id="KW-0424">Laminin EGF-like domain</keyword>
<evidence type="ECO:0000256" key="7">
    <source>
        <dbReference type="ARBA" id="ARBA00023157"/>
    </source>
</evidence>
<dbReference type="PANTHER" id="PTHR10574:SF406">
    <property type="entry name" value="LAMININ SUBUNIT ALPHA 5"/>
    <property type="match status" value="1"/>
</dbReference>
<name>A0A914S9Z1_PAREQ</name>
<evidence type="ECO:0000256" key="5">
    <source>
        <dbReference type="ARBA" id="ARBA00022737"/>
    </source>
</evidence>
<keyword evidence="3" id="KW-0272">Extracellular matrix</keyword>
<dbReference type="FunFam" id="2.10.25.10:FF:000209">
    <property type="entry name" value="Laminin subunit alpha 5"/>
    <property type="match status" value="1"/>
</dbReference>
<dbReference type="PROSITE" id="PS50027">
    <property type="entry name" value="EGF_LAM_2"/>
    <property type="match status" value="3"/>
</dbReference>
<dbReference type="WBParaSite" id="PEQ_0001097101-mRNA-1">
    <property type="protein sequence ID" value="PEQ_0001097101-mRNA-1"/>
    <property type="gene ID" value="PEQ_0001097101"/>
</dbReference>